<dbReference type="Pfam" id="PF00696">
    <property type="entry name" value="AA_kinase"/>
    <property type="match status" value="1"/>
</dbReference>
<dbReference type="PROSITE" id="PS01128">
    <property type="entry name" value="SHIKIMATE_KINASE"/>
    <property type="match status" value="1"/>
</dbReference>
<keyword evidence="4 7" id="KW-0418">Kinase</keyword>
<sequence>MKGKLIVIAIGGNSLIEDPSHVTVSSQYEAARKTAHEIAKLVKEGNRVVIVHGNGPQVGYILLRAEYAREILHTVPLDSCVADTQGAIGYQLQRALRNEFEAFGLKKIVSTVVTQVEVSDDDPSFSNPTKPIGSFMSREVAEYHRAKDNWSIVEDAGRGYRRVVASPRPVRIIEEETIKTLLDNDQVVIACGGGGIPVVEKDGMLEGREAVIDKDLVASLLARKLNADLFIISTAVDKVCINYKKENERALSDLSVEMAEKYMEEGQFPPGSMKPKIEAVLSYIKATGNEGIITSPEKLLPSLSHLDGTRVHI</sequence>
<dbReference type="NCBIfam" id="NF009007">
    <property type="entry name" value="PRK12352.1"/>
    <property type="match status" value="1"/>
</dbReference>
<accession>A0A9D1PTA1</accession>
<keyword evidence="5" id="KW-0067">ATP-binding</keyword>
<reference evidence="9" key="2">
    <citation type="submission" date="2021-04" db="EMBL/GenBank/DDBJ databases">
        <authorList>
            <person name="Gilroy R."/>
        </authorList>
    </citation>
    <scope>NUCLEOTIDE SEQUENCE</scope>
    <source>
        <strain evidence="9">Gambia11-129</strain>
    </source>
</reference>
<evidence type="ECO:0000256" key="5">
    <source>
        <dbReference type="ARBA" id="ARBA00022840"/>
    </source>
</evidence>
<dbReference type="FunFam" id="3.40.1160.10:FF:000007">
    <property type="entry name" value="Carbamate kinase"/>
    <property type="match status" value="1"/>
</dbReference>
<comment type="caution">
    <text evidence="9">The sequence shown here is derived from an EMBL/GenBank/DDBJ whole genome shotgun (WGS) entry which is preliminary data.</text>
</comment>
<dbReference type="GO" id="GO:0005829">
    <property type="term" value="C:cytosol"/>
    <property type="evidence" value="ECO:0007669"/>
    <property type="project" value="TreeGrafter"/>
</dbReference>
<dbReference type="Gene3D" id="3.40.1160.10">
    <property type="entry name" value="Acetylglutamate kinase-like"/>
    <property type="match status" value="1"/>
</dbReference>
<dbReference type="InterPro" id="IPR001048">
    <property type="entry name" value="Asp/Glu/Uridylate_kinase"/>
</dbReference>
<dbReference type="AlphaFoldDB" id="A0A9D1PTA1"/>
<dbReference type="GO" id="GO:0005524">
    <property type="term" value="F:ATP binding"/>
    <property type="evidence" value="ECO:0007669"/>
    <property type="project" value="UniProtKB-KW"/>
</dbReference>
<dbReference type="EMBL" id="DXHU01000016">
    <property type="protein sequence ID" value="HIV98927.1"/>
    <property type="molecule type" value="Genomic_DNA"/>
</dbReference>
<evidence type="ECO:0000256" key="6">
    <source>
        <dbReference type="NCBIfam" id="TIGR00746"/>
    </source>
</evidence>
<dbReference type="Proteomes" id="UP000823936">
    <property type="component" value="Unassembled WGS sequence"/>
</dbReference>
<evidence type="ECO:0000256" key="3">
    <source>
        <dbReference type="ARBA" id="ARBA00022741"/>
    </source>
</evidence>
<feature type="domain" description="Aspartate/glutamate/uridylate kinase" evidence="8">
    <location>
        <begin position="4"/>
        <end position="294"/>
    </location>
</feature>
<protein>
    <recommendedName>
        <fullName evidence="6 7">Carbamate kinase</fullName>
    </recommendedName>
</protein>
<organism evidence="9 10">
    <name type="scientific">Candidatus Ornithospirochaeta avicola</name>
    <dbReference type="NCBI Taxonomy" id="2840896"/>
    <lineage>
        <taxon>Bacteria</taxon>
        <taxon>Pseudomonadati</taxon>
        <taxon>Spirochaetota</taxon>
        <taxon>Spirochaetia</taxon>
        <taxon>Spirochaetales</taxon>
        <taxon>Spirochaetaceae</taxon>
        <taxon>Spirochaetaceae incertae sedis</taxon>
        <taxon>Candidatus Ornithospirochaeta</taxon>
    </lineage>
</organism>
<reference evidence="9" key="1">
    <citation type="journal article" date="2021" name="PeerJ">
        <title>Extensive microbial diversity within the chicken gut microbiome revealed by metagenomics and culture.</title>
        <authorList>
            <person name="Gilroy R."/>
            <person name="Ravi A."/>
            <person name="Getino M."/>
            <person name="Pursley I."/>
            <person name="Horton D.L."/>
            <person name="Alikhan N.F."/>
            <person name="Baker D."/>
            <person name="Gharbi K."/>
            <person name="Hall N."/>
            <person name="Watson M."/>
            <person name="Adriaenssens E.M."/>
            <person name="Foster-Nyarko E."/>
            <person name="Jarju S."/>
            <person name="Secka A."/>
            <person name="Antonio M."/>
            <person name="Oren A."/>
            <person name="Chaudhuri R.R."/>
            <person name="La Ragione R."/>
            <person name="Hildebrand F."/>
            <person name="Pallen M.J."/>
        </authorList>
    </citation>
    <scope>NUCLEOTIDE SEQUENCE</scope>
    <source>
        <strain evidence="9">Gambia11-129</strain>
    </source>
</reference>
<keyword evidence="2 7" id="KW-0808">Transferase</keyword>
<dbReference type="InterPro" id="IPR003964">
    <property type="entry name" value="Carb_kinase"/>
</dbReference>
<evidence type="ECO:0000256" key="2">
    <source>
        <dbReference type="ARBA" id="ARBA00022679"/>
    </source>
</evidence>
<dbReference type="GO" id="GO:0008804">
    <property type="term" value="F:carbamate kinase activity"/>
    <property type="evidence" value="ECO:0007669"/>
    <property type="project" value="UniProtKB-UniRule"/>
</dbReference>
<dbReference type="PIRSF" id="PIRSF000723">
    <property type="entry name" value="Carbamate_kin"/>
    <property type="match status" value="1"/>
</dbReference>
<dbReference type="PANTHER" id="PTHR30409:SF1">
    <property type="entry name" value="CARBAMATE KINASE-RELATED"/>
    <property type="match status" value="1"/>
</dbReference>
<dbReference type="PANTHER" id="PTHR30409">
    <property type="entry name" value="CARBAMATE KINASE"/>
    <property type="match status" value="1"/>
</dbReference>
<evidence type="ECO:0000256" key="7">
    <source>
        <dbReference type="PIRNR" id="PIRNR000723"/>
    </source>
</evidence>
<evidence type="ECO:0000259" key="8">
    <source>
        <dbReference type="Pfam" id="PF00696"/>
    </source>
</evidence>
<dbReference type="InterPro" id="IPR036393">
    <property type="entry name" value="AceGlu_kinase-like_sf"/>
</dbReference>
<dbReference type="GO" id="GO:0019546">
    <property type="term" value="P:L-arginine deiminase pathway"/>
    <property type="evidence" value="ECO:0007669"/>
    <property type="project" value="TreeGrafter"/>
</dbReference>
<keyword evidence="3" id="KW-0547">Nucleotide-binding</keyword>
<dbReference type="NCBIfam" id="TIGR00746">
    <property type="entry name" value="arcC"/>
    <property type="match status" value="1"/>
</dbReference>
<evidence type="ECO:0000313" key="9">
    <source>
        <dbReference type="EMBL" id="HIV98927.1"/>
    </source>
</evidence>
<evidence type="ECO:0000256" key="1">
    <source>
        <dbReference type="ARBA" id="ARBA00011066"/>
    </source>
</evidence>
<name>A0A9D1PTA1_9SPIO</name>
<dbReference type="PRINTS" id="PR01469">
    <property type="entry name" value="CARBMTKINASE"/>
</dbReference>
<evidence type="ECO:0000256" key="4">
    <source>
        <dbReference type="ARBA" id="ARBA00022777"/>
    </source>
</evidence>
<dbReference type="SUPFAM" id="SSF53633">
    <property type="entry name" value="Carbamate kinase-like"/>
    <property type="match status" value="1"/>
</dbReference>
<evidence type="ECO:0000313" key="10">
    <source>
        <dbReference type="Proteomes" id="UP000823936"/>
    </source>
</evidence>
<dbReference type="CDD" id="cd04235">
    <property type="entry name" value="AAK_CK"/>
    <property type="match status" value="1"/>
</dbReference>
<gene>
    <name evidence="9" type="primary">arcC</name>
    <name evidence="9" type="ORF">IAB12_04015</name>
</gene>
<proteinExistence type="inferred from homology"/>
<comment type="similarity">
    <text evidence="1 7">Belongs to the carbamate kinase family.</text>
</comment>
<dbReference type="InterPro" id="IPR023000">
    <property type="entry name" value="Shikimate_kinase_CS"/>
</dbReference>